<dbReference type="InterPro" id="IPR015943">
    <property type="entry name" value="WD40/YVTN_repeat-like_dom_sf"/>
</dbReference>
<keyword evidence="1" id="KW-0853">WD repeat</keyword>
<dbReference type="GO" id="GO:0080008">
    <property type="term" value="C:Cul4-RING E3 ubiquitin ligase complex"/>
    <property type="evidence" value="ECO:0007669"/>
    <property type="project" value="TreeGrafter"/>
</dbReference>
<accession>A0A423WSQ2</accession>
<feature type="compositionally biased region" description="Low complexity" evidence="3">
    <location>
        <begin position="426"/>
        <end position="439"/>
    </location>
</feature>
<evidence type="ECO:0000256" key="2">
    <source>
        <dbReference type="ARBA" id="ARBA00022737"/>
    </source>
</evidence>
<proteinExistence type="predicted"/>
<gene>
    <name evidence="4" type="ORF">VMCG_04315</name>
</gene>
<dbReference type="InterPro" id="IPR036322">
    <property type="entry name" value="WD40_repeat_dom_sf"/>
</dbReference>
<dbReference type="PANTHER" id="PTHR44472">
    <property type="entry name" value="DDB1- AND CUL4-ASSOCIATED FACTOR 4-RELATED"/>
    <property type="match status" value="1"/>
</dbReference>
<evidence type="ECO:0008006" key="6">
    <source>
        <dbReference type="Google" id="ProtNLM"/>
    </source>
</evidence>
<evidence type="ECO:0000256" key="3">
    <source>
        <dbReference type="SAM" id="MobiDB-lite"/>
    </source>
</evidence>
<reference evidence="4 5" key="1">
    <citation type="submission" date="2015-09" db="EMBL/GenBank/DDBJ databases">
        <title>Host preference determinants of Valsa canker pathogens revealed by comparative genomics.</title>
        <authorList>
            <person name="Yin Z."/>
            <person name="Huang L."/>
        </authorList>
    </citation>
    <scope>NUCLEOTIDE SEQUENCE [LARGE SCALE GENOMIC DNA]</scope>
    <source>
        <strain evidence="4 5">03-1</strain>
    </source>
</reference>
<keyword evidence="5" id="KW-1185">Reference proteome</keyword>
<feature type="region of interest" description="Disordered" evidence="3">
    <location>
        <begin position="426"/>
        <end position="449"/>
    </location>
</feature>
<dbReference type="OrthoDB" id="128867at2759"/>
<keyword evidence="2" id="KW-0677">Repeat</keyword>
<name>A0A423WSQ2_9PEZI</name>
<dbReference type="EMBL" id="LKEA01000010">
    <property type="protein sequence ID" value="ROW06556.1"/>
    <property type="molecule type" value="Genomic_DNA"/>
</dbReference>
<organism evidence="4 5">
    <name type="scientific">Cytospora schulzeri</name>
    <dbReference type="NCBI Taxonomy" id="448051"/>
    <lineage>
        <taxon>Eukaryota</taxon>
        <taxon>Fungi</taxon>
        <taxon>Dikarya</taxon>
        <taxon>Ascomycota</taxon>
        <taxon>Pezizomycotina</taxon>
        <taxon>Sordariomycetes</taxon>
        <taxon>Sordariomycetidae</taxon>
        <taxon>Diaporthales</taxon>
        <taxon>Cytosporaceae</taxon>
        <taxon>Cytospora</taxon>
    </lineage>
</organism>
<dbReference type="Proteomes" id="UP000283895">
    <property type="component" value="Unassembled WGS sequence"/>
</dbReference>
<dbReference type="SUPFAM" id="SSF50978">
    <property type="entry name" value="WD40 repeat-like"/>
    <property type="match status" value="1"/>
</dbReference>
<feature type="region of interest" description="Disordered" evidence="3">
    <location>
        <begin position="1"/>
        <end position="74"/>
    </location>
</feature>
<dbReference type="AlphaFoldDB" id="A0A423WSQ2"/>
<dbReference type="Gene3D" id="2.130.10.10">
    <property type="entry name" value="YVTN repeat-like/Quinoprotein amine dehydrogenase"/>
    <property type="match status" value="1"/>
</dbReference>
<feature type="compositionally biased region" description="Basic and acidic residues" evidence="3">
    <location>
        <begin position="50"/>
        <end position="65"/>
    </location>
</feature>
<sequence length="575" mass="61304">MPQHHVTGRDAAGGGGDDEEKKRYFKIEAGRTAPSSAAWSAENVKKRKAEKQLAVREQKRQEKTKGLIKRSGALAHPQTGGRLVREFGVVDPELPVAGWAAGLRERGSICFLPGQEWREDARDISCMLINGEDEASGLGAAYATPDGHHVIGSYIPTDKDEKINFAETDKMRASRLSDLRAEAIHLHEITSMSYHKPSHSVVVTSINPTGPNGSAQSQVSIFQPRLSEDLVDDDDASRRYYREEYGGRKPAWLIGGCDNHLRFTSPVRGLTINSARTCPTSPPGQLNAVLATSHGLIHLEGAGGPVNIHWVTPAPGDNGTHGWRGGGGAGGAGGKKEKPVPRDVFSVDYHPSSNGQVLYAGCRDSRIHRVDMRAPHWTTAAASSSGWDFFRHHSAVAHVRCLDDNQILAAGPKSSMAIYDVRWISSSSSSSSSSPSSFSGNKGNKGGNRDAAAAAAAAVKPVVQFPGYRNAAHMQIGLDVTHDVGGVGGLGCGGVVAAGMDDGTVGVFSLRSGRRLRAGDVDDPGRLRAASGGVVKALQFERMPWERGTSLFVGVGPVVKKFSFGVDDDDEEGEW</sequence>
<dbReference type="InterPro" id="IPR052254">
    <property type="entry name" value="CUL4-DDB1_E3_ligase_receptor"/>
</dbReference>
<dbReference type="STRING" id="356882.A0A423WSQ2"/>
<comment type="caution">
    <text evidence="4">The sequence shown here is derived from an EMBL/GenBank/DDBJ whole genome shotgun (WGS) entry which is preliminary data.</text>
</comment>
<evidence type="ECO:0000313" key="5">
    <source>
        <dbReference type="Proteomes" id="UP000283895"/>
    </source>
</evidence>
<evidence type="ECO:0000313" key="4">
    <source>
        <dbReference type="EMBL" id="ROW06556.1"/>
    </source>
</evidence>
<evidence type="ECO:0000256" key="1">
    <source>
        <dbReference type="ARBA" id="ARBA00022574"/>
    </source>
</evidence>
<dbReference type="PANTHER" id="PTHR44472:SF1">
    <property type="entry name" value="DDB1 AND CUL4 ASSOCIATED FACTOR 4"/>
    <property type="match status" value="1"/>
</dbReference>
<feature type="compositionally biased region" description="Basic and acidic residues" evidence="3">
    <location>
        <begin position="19"/>
        <end position="29"/>
    </location>
</feature>
<protein>
    <recommendedName>
        <fullName evidence="6">Myocyte-specific enhancer factor 2d</fullName>
    </recommendedName>
</protein>